<name>A0A5B7WRN3_9MICC</name>
<evidence type="ECO:0000313" key="2">
    <source>
        <dbReference type="Proteomes" id="UP000307000"/>
    </source>
</evidence>
<reference evidence="1 2" key="1">
    <citation type="submission" date="2018-12" db="EMBL/GenBank/DDBJ databases">
        <title>Complete Genome Sequence of Glutamicibacter creatinolyticus strain LGCM259,isolated from an abscess of a 12-year-old mare in Italy.</title>
        <authorList>
            <person name="Santos R.G."/>
            <person name="Silva A.L."/>
            <person name="Seyffert N."/>
            <person name="Castro T.L.P."/>
            <person name="Attili A.R."/>
            <person name="Rifici C."/>
            <person name="Mazzullo G."/>
            <person name="Brenig B."/>
            <person name="Venanzi F."/>
            <person name="Azevedo V."/>
        </authorList>
    </citation>
    <scope>NUCLEOTIDE SEQUENCE [LARGE SCALE GENOMIC DNA]</scope>
    <source>
        <strain evidence="1 2">LGCM 259</strain>
    </source>
</reference>
<protein>
    <submittedName>
        <fullName evidence="1">Thioesterase superfamily protein</fullName>
    </submittedName>
</protein>
<dbReference type="SUPFAM" id="SSF54637">
    <property type="entry name" value="Thioesterase/thiol ester dehydrase-isomerase"/>
    <property type="match status" value="1"/>
</dbReference>
<dbReference type="GO" id="GO:0047617">
    <property type="term" value="F:fatty acyl-CoA hydrolase activity"/>
    <property type="evidence" value="ECO:0007669"/>
    <property type="project" value="TreeGrafter"/>
</dbReference>
<dbReference type="AlphaFoldDB" id="A0A5B7WRN3"/>
<sequence>MSQTSPIPTGGTDIEIQLRWSDEDKLGHVNNARIVTLMEEARVRWLRRDGIAERFGNGLVVAALQINYLKPLYYRPSMTVRMGVGRIGTKSFALRHLGYQDGQVAFDGTTVMVALDTDGVSSRLPTPAERQWLQDQMLSVGNA</sequence>
<dbReference type="InterPro" id="IPR029069">
    <property type="entry name" value="HotDog_dom_sf"/>
</dbReference>
<dbReference type="EMBL" id="CP034412">
    <property type="protein sequence ID" value="QCY45924.1"/>
    <property type="molecule type" value="Genomic_DNA"/>
</dbReference>
<dbReference type="CDD" id="cd00586">
    <property type="entry name" value="4HBT"/>
    <property type="match status" value="1"/>
</dbReference>
<evidence type="ECO:0000313" key="1">
    <source>
        <dbReference type="EMBL" id="QCY45924.1"/>
    </source>
</evidence>
<organism evidence="1 2">
    <name type="scientific">Glutamicibacter creatinolyticus</name>
    <dbReference type="NCBI Taxonomy" id="162496"/>
    <lineage>
        <taxon>Bacteria</taxon>
        <taxon>Bacillati</taxon>
        <taxon>Actinomycetota</taxon>
        <taxon>Actinomycetes</taxon>
        <taxon>Micrococcales</taxon>
        <taxon>Micrococcaceae</taxon>
        <taxon>Glutamicibacter</taxon>
    </lineage>
</organism>
<dbReference type="Pfam" id="PF13279">
    <property type="entry name" value="4HBT_2"/>
    <property type="match status" value="1"/>
</dbReference>
<keyword evidence="2" id="KW-1185">Reference proteome</keyword>
<dbReference type="Proteomes" id="UP000307000">
    <property type="component" value="Chromosome"/>
</dbReference>
<gene>
    <name evidence="1" type="ORF">GcLGCM259_0135</name>
</gene>
<dbReference type="RefSeq" id="WP_138925443.1">
    <property type="nucleotide sequence ID" value="NZ_CP034412.1"/>
</dbReference>
<dbReference type="InterPro" id="IPR050563">
    <property type="entry name" value="4-hydroxybenzoyl-CoA_TE"/>
</dbReference>
<proteinExistence type="predicted"/>
<accession>A0A5B7WRN3</accession>
<dbReference type="PANTHER" id="PTHR31793:SF24">
    <property type="entry name" value="LONG-CHAIN ACYL-COA THIOESTERASE FADM"/>
    <property type="match status" value="1"/>
</dbReference>
<dbReference type="KEGG" id="gcr:GcLGCM259_0135"/>
<dbReference type="Gene3D" id="3.10.129.10">
    <property type="entry name" value="Hotdog Thioesterase"/>
    <property type="match status" value="1"/>
</dbReference>
<dbReference type="PANTHER" id="PTHR31793">
    <property type="entry name" value="4-HYDROXYBENZOYL-COA THIOESTERASE FAMILY MEMBER"/>
    <property type="match status" value="1"/>
</dbReference>